<dbReference type="PANTHER" id="PTHR12231">
    <property type="entry name" value="CTX-RELATED TYPE I TRANSMEMBRANE PROTEIN"/>
    <property type="match status" value="1"/>
</dbReference>
<organism evidence="8 9">
    <name type="scientific">Diaphorina citri</name>
    <name type="common">Asian citrus psyllid</name>
    <dbReference type="NCBI Taxonomy" id="121845"/>
    <lineage>
        <taxon>Eukaryota</taxon>
        <taxon>Metazoa</taxon>
        <taxon>Ecdysozoa</taxon>
        <taxon>Arthropoda</taxon>
        <taxon>Hexapoda</taxon>
        <taxon>Insecta</taxon>
        <taxon>Pterygota</taxon>
        <taxon>Neoptera</taxon>
        <taxon>Paraneoptera</taxon>
        <taxon>Hemiptera</taxon>
        <taxon>Sternorrhyncha</taxon>
        <taxon>Psylloidea</taxon>
        <taxon>Psyllidae</taxon>
        <taxon>Diaphorininae</taxon>
        <taxon>Diaphorina</taxon>
    </lineage>
</organism>
<sequence>MLPCLTILYLTSLLICVECEKPDMPRFAEPVANVTATVGKEALMACVVENLREYKVAWVKMITQTILSIHHKVVTQNKRVSITFNDHRSWFLHLRDVQETDRGWYMCQINTVPMTSQKGYLQVVVPPRILLDRTSTDVVVREGTEVTLECSAVGYPEPYVAWRREDGKAINYNGELAMQTLLDILTAEFTNNVLQLMHDVQAASKCYTLPWQSVALLLPICNLPTYKCTYLVFTVVTVPPMLTIPNQLEGAFVSQTVELHCHTEAFPASLNYWTNEKGDMIITGDDYEDSRLINGYSCHMTLKIRSILSHQFGSYRCVAVNALGETDGFIKVYEISNPHSTDVLDQTNSSDSMTSINNNHIQGGNYAHQSNQNSPKSKSYFDPALNLKNGSSGSSWLISNVLVLSIAHIITLYFNT</sequence>
<reference evidence="9" key="1">
    <citation type="submission" date="2025-08" db="UniProtKB">
        <authorList>
            <consortium name="RefSeq"/>
        </authorList>
    </citation>
    <scope>IDENTIFICATION</scope>
</reference>
<dbReference type="GO" id="GO:0043005">
    <property type="term" value="C:neuron projection"/>
    <property type="evidence" value="ECO:0007669"/>
    <property type="project" value="TreeGrafter"/>
</dbReference>
<dbReference type="CDD" id="cd00096">
    <property type="entry name" value="Ig"/>
    <property type="match status" value="1"/>
</dbReference>
<feature type="chain" id="PRO_5010366635" evidence="6">
    <location>
        <begin position="20"/>
        <end position="416"/>
    </location>
</feature>
<accession>A0A1S3CV30</accession>
<dbReference type="SUPFAM" id="SSF48726">
    <property type="entry name" value="Immunoglobulin"/>
    <property type="match status" value="3"/>
</dbReference>
<dbReference type="Pfam" id="PF07679">
    <property type="entry name" value="I-set"/>
    <property type="match status" value="1"/>
</dbReference>
<dbReference type="InterPro" id="IPR051170">
    <property type="entry name" value="Neural/epithelial_adhesion"/>
</dbReference>
<dbReference type="KEGG" id="dci:103505727"/>
<gene>
    <name evidence="9" type="primary">LOC103505727</name>
</gene>
<dbReference type="Pfam" id="PF13927">
    <property type="entry name" value="Ig_3"/>
    <property type="match status" value="2"/>
</dbReference>
<evidence type="ECO:0000256" key="3">
    <source>
        <dbReference type="ARBA" id="ARBA00023157"/>
    </source>
</evidence>
<protein>
    <submittedName>
        <fullName evidence="9">Lachesin-like</fullName>
    </submittedName>
</protein>
<dbReference type="Proteomes" id="UP000079169">
    <property type="component" value="Unplaced"/>
</dbReference>
<keyword evidence="4" id="KW-0393">Immunoglobulin domain</keyword>
<feature type="signal peptide" evidence="6">
    <location>
        <begin position="1"/>
        <end position="19"/>
    </location>
</feature>
<dbReference type="STRING" id="121845.A0A1S3CV30"/>
<dbReference type="InterPro" id="IPR036179">
    <property type="entry name" value="Ig-like_dom_sf"/>
</dbReference>
<dbReference type="SMART" id="SM00408">
    <property type="entry name" value="IGc2"/>
    <property type="match status" value="3"/>
</dbReference>
<dbReference type="InterPro" id="IPR007110">
    <property type="entry name" value="Ig-like_dom"/>
</dbReference>
<dbReference type="InterPro" id="IPR013783">
    <property type="entry name" value="Ig-like_fold"/>
</dbReference>
<feature type="domain" description="Ig-like" evidence="7">
    <location>
        <begin position="25"/>
        <end position="110"/>
    </location>
</feature>
<evidence type="ECO:0000259" key="7">
    <source>
        <dbReference type="PROSITE" id="PS50835"/>
    </source>
</evidence>
<dbReference type="InterPro" id="IPR003598">
    <property type="entry name" value="Ig_sub2"/>
</dbReference>
<dbReference type="InterPro" id="IPR013098">
    <property type="entry name" value="Ig_I-set"/>
</dbReference>
<feature type="region of interest" description="Disordered" evidence="5">
    <location>
        <begin position="346"/>
        <end position="379"/>
    </location>
</feature>
<feature type="compositionally biased region" description="Polar residues" evidence="5">
    <location>
        <begin position="346"/>
        <end position="377"/>
    </location>
</feature>
<feature type="domain" description="Ig-like" evidence="7">
    <location>
        <begin position="127"/>
        <end position="336"/>
    </location>
</feature>
<proteinExistence type="predicted"/>
<dbReference type="GeneID" id="103505727"/>
<keyword evidence="3" id="KW-1015">Disulfide bond</keyword>
<evidence type="ECO:0000256" key="1">
    <source>
        <dbReference type="ARBA" id="ARBA00022729"/>
    </source>
</evidence>
<dbReference type="Gene3D" id="2.60.40.10">
    <property type="entry name" value="Immunoglobulins"/>
    <property type="match status" value="3"/>
</dbReference>
<evidence type="ECO:0000313" key="8">
    <source>
        <dbReference type="Proteomes" id="UP000079169"/>
    </source>
</evidence>
<evidence type="ECO:0000313" key="9">
    <source>
        <dbReference type="RefSeq" id="XP_008468304.1"/>
    </source>
</evidence>
<keyword evidence="8" id="KW-1185">Reference proteome</keyword>
<dbReference type="PROSITE" id="PS50835">
    <property type="entry name" value="IG_LIKE"/>
    <property type="match status" value="2"/>
</dbReference>
<dbReference type="InterPro" id="IPR003599">
    <property type="entry name" value="Ig_sub"/>
</dbReference>
<evidence type="ECO:0000256" key="2">
    <source>
        <dbReference type="ARBA" id="ARBA00022737"/>
    </source>
</evidence>
<name>A0A1S3CV30_DIACI</name>
<keyword evidence="1 6" id="KW-0732">Signal</keyword>
<dbReference type="PANTHER" id="PTHR12231:SF253">
    <property type="entry name" value="DPR-INTERACTING PROTEIN ETA, ISOFORM B-RELATED"/>
    <property type="match status" value="1"/>
</dbReference>
<evidence type="ECO:0000256" key="5">
    <source>
        <dbReference type="SAM" id="MobiDB-lite"/>
    </source>
</evidence>
<dbReference type="RefSeq" id="XP_008468304.1">
    <property type="nucleotide sequence ID" value="XM_008470082.3"/>
</dbReference>
<evidence type="ECO:0000256" key="4">
    <source>
        <dbReference type="ARBA" id="ARBA00023319"/>
    </source>
</evidence>
<evidence type="ECO:0000256" key="6">
    <source>
        <dbReference type="SAM" id="SignalP"/>
    </source>
</evidence>
<keyword evidence="2" id="KW-0677">Repeat</keyword>
<dbReference type="AlphaFoldDB" id="A0A1S3CV30"/>
<dbReference type="PaxDb" id="121845-A0A1S3CV30"/>
<dbReference type="SMART" id="SM00409">
    <property type="entry name" value="IG"/>
    <property type="match status" value="3"/>
</dbReference>